<accession>A0AAD8PYD7</accession>
<sequence length="385" mass="43320">MSWRVWWLRPDADSKPCSNTSKTSLDAGSPYYGIFAMIVLIMAGDFCDTHPVKQSTRCGDTHYAPKAAHAHWRLVHELQPRNPRVEAYDIRAIFPNRPIRALEIDQTPEERPTYIQVIRQVEIPVPTLVLRNKQAADNKPETVRLYEAPVQMAFYKDPAFRPRRGIEPSTVCDEIAYLTDIQRQSIACEHLVRLAINAAKRNLLVNVPTHVVLATAQIGGFFDIDEVEVTTQQVFFFYGDFEKPGQRGRNVGTIVLHQKLLSPVDCAKTLQVLPSISTITVSAHALITCCSRDIKGILKAWLSHKTRKTLWDIAQDNKADAETYERCFPFLVNAKKGHCLGLCAELQAILINPESVIRQLAQPLSLELLLQIAAINVSCALRMTS</sequence>
<dbReference type="EMBL" id="JAHLJV010000032">
    <property type="protein sequence ID" value="KAK1590291.1"/>
    <property type="molecule type" value="Genomic_DNA"/>
</dbReference>
<evidence type="ECO:0000313" key="2">
    <source>
        <dbReference type="Proteomes" id="UP001230504"/>
    </source>
</evidence>
<keyword evidence="2" id="KW-1185">Reference proteome</keyword>
<organism evidence="1 2">
    <name type="scientific">Colletotrichum navitas</name>
    <dbReference type="NCBI Taxonomy" id="681940"/>
    <lineage>
        <taxon>Eukaryota</taxon>
        <taxon>Fungi</taxon>
        <taxon>Dikarya</taxon>
        <taxon>Ascomycota</taxon>
        <taxon>Pezizomycotina</taxon>
        <taxon>Sordariomycetes</taxon>
        <taxon>Hypocreomycetidae</taxon>
        <taxon>Glomerellales</taxon>
        <taxon>Glomerellaceae</taxon>
        <taxon>Colletotrichum</taxon>
        <taxon>Colletotrichum graminicola species complex</taxon>
    </lineage>
</organism>
<dbReference type="Proteomes" id="UP001230504">
    <property type="component" value="Unassembled WGS sequence"/>
</dbReference>
<reference evidence="1" key="1">
    <citation type="submission" date="2021-06" db="EMBL/GenBank/DDBJ databases">
        <title>Comparative genomics, transcriptomics and evolutionary studies reveal genomic signatures of adaptation to plant cell wall in hemibiotrophic fungi.</title>
        <authorList>
            <consortium name="DOE Joint Genome Institute"/>
            <person name="Baroncelli R."/>
            <person name="Diaz J.F."/>
            <person name="Benocci T."/>
            <person name="Peng M."/>
            <person name="Battaglia E."/>
            <person name="Haridas S."/>
            <person name="Andreopoulos W."/>
            <person name="Labutti K."/>
            <person name="Pangilinan J."/>
            <person name="Floch G.L."/>
            <person name="Makela M.R."/>
            <person name="Henrissat B."/>
            <person name="Grigoriev I.V."/>
            <person name="Crouch J.A."/>
            <person name="De Vries R.P."/>
            <person name="Sukno S.A."/>
            <person name="Thon M.R."/>
        </authorList>
    </citation>
    <scope>NUCLEOTIDE SEQUENCE</scope>
    <source>
        <strain evidence="1">CBS 125086</strain>
    </source>
</reference>
<evidence type="ECO:0000313" key="1">
    <source>
        <dbReference type="EMBL" id="KAK1590291.1"/>
    </source>
</evidence>
<dbReference type="RefSeq" id="XP_060413785.1">
    <property type="nucleotide sequence ID" value="XM_060562746.1"/>
</dbReference>
<comment type="caution">
    <text evidence="1">The sequence shown here is derived from an EMBL/GenBank/DDBJ whole genome shotgun (WGS) entry which is preliminary data.</text>
</comment>
<proteinExistence type="predicted"/>
<dbReference type="GeneID" id="85446986"/>
<gene>
    <name evidence="1" type="ORF">LY79DRAFT_659578</name>
</gene>
<dbReference type="AlphaFoldDB" id="A0AAD8PYD7"/>
<protein>
    <submittedName>
        <fullName evidence="1">Uncharacterized protein</fullName>
    </submittedName>
</protein>
<name>A0AAD8PYD7_9PEZI</name>